<dbReference type="GO" id="GO:0045892">
    <property type="term" value="P:negative regulation of DNA-templated transcription"/>
    <property type="evidence" value="ECO:0007669"/>
    <property type="project" value="InterPro"/>
</dbReference>
<dbReference type="Gene3D" id="1.10.4040.10">
    <property type="entry name" value="Penicillinase repressor domain"/>
    <property type="match status" value="1"/>
</dbReference>
<dbReference type="OrthoDB" id="1098508at2"/>
<dbReference type="InterPro" id="IPR036388">
    <property type="entry name" value="WH-like_DNA-bd_sf"/>
</dbReference>
<dbReference type="SUPFAM" id="SSF46785">
    <property type="entry name" value="Winged helix' DNA-binding domain"/>
    <property type="match status" value="1"/>
</dbReference>
<dbReference type="RefSeq" id="WP_099148020.1">
    <property type="nucleotide sequence ID" value="NZ_PDUD01000001.1"/>
</dbReference>
<reference evidence="5 6" key="1">
    <citation type="submission" date="2017-10" db="EMBL/GenBank/DDBJ databases">
        <title>The draft genome sequence of Lewinella nigricans NBRC 102662.</title>
        <authorList>
            <person name="Wang K."/>
        </authorList>
    </citation>
    <scope>NUCLEOTIDE SEQUENCE [LARGE SCALE GENOMIC DNA]</scope>
    <source>
        <strain evidence="5 6">NBRC 102662</strain>
    </source>
</reference>
<dbReference type="EMBL" id="PDUD01000001">
    <property type="protein sequence ID" value="PHN08428.1"/>
    <property type="molecule type" value="Genomic_DNA"/>
</dbReference>
<accession>A0A2D0NJ08</accession>
<comment type="similarity">
    <text evidence="1">Belongs to the BlaI transcriptional regulatory family.</text>
</comment>
<dbReference type="InterPro" id="IPR036390">
    <property type="entry name" value="WH_DNA-bd_sf"/>
</dbReference>
<dbReference type="Proteomes" id="UP000223913">
    <property type="component" value="Unassembled WGS sequence"/>
</dbReference>
<keyword evidence="6" id="KW-1185">Reference proteome</keyword>
<evidence type="ECO:0000313" key="6">
    <source>
        <dbReference type="Proteomes" id="UP000223913"/>
    </source>
</evidence>
<evidence type="ECO:0000256" key="2">
    <source>
        <dbReference type="ARBA" id="ARBA00023015"/>
    </source>
</evidence>
<proteinExistence type="inferred from homology"/>
<dbReference type="Gene3D" id="1.10.10.10">
    <property type="entry name" value="Winged helix-like DNA-binding domain superfamily/Winged helix DNA-binding domain"/>
    <property type="match status" value="1"/>
</dbReference>
<keyword evidence="4" id="KW-0804">Transcription</keyword>
<gene>
    <name evidence="5" type="ORF">CRP01_00510</name>
</gene>
<dbReference type="AlphaFoldDB" id="A0A2D0NJ08"/>
<dbReference type="Pfam" id="PF03965">
    <property type="entry name" value="Penicillinase_R"/>
    <property type="match status" value="1"/>
</dbReference>
<keyword evidence="2" id="KW-0805">Transcription regulation</keyword>
<dbReference type="PIRSF" id="PIRSF019455">
    <property type="entry name" value="CopR_AtkY"/>
    <property type="match status" value="1"/>
</dbReference>
<sequence length="125" mass="14758">MKRLNEREEQIMQILWRVKNAFVKEILAEMPEPKPPITTVSSIVRKLETEGIIGHEAFGKTHRYFPILEKSAYRKSFFQRMLNNYFGGSPEQLLSFFVDEQDLPPDELNRLLEKIQQSESDDEKQ</sequence>
<evidence type="ECO:0000256" key="4">
    <source>
        <dbReference type="ARBA" id="ARBA00023163"/>
    </source>
</evidence>
<dbReference type="InterPro" id="IPR005650">
    <property type="entry name" value="BlaI_family"/>
</dbReference>
<dbReference type="GO" id="GO:0003677">
    <property type="term" value="F:DNA binding"/>
    <property type="evidence" value="ECO:0007669"/>
    <property type="project" value="UniProtKB-KW"/>
</dbReference>
<evidence type="ECO:0000313" key="5">
    <source>
        <dbReference type="EMBL" id="PHN08428.1"/>
    </source>
</evidence>
<protein>
    <submittedName>
        <fullName evidence="5">Transcriptional regulator</fullName>
    </submittedName>
</protein>
<evidence type="ECO:0000256" key="1">
    <source>
        <dbReference type="ARBA" id="ARBA00011046"/>
    </source>
</evidence>
<organism evidence="5 6">
    <name type="scientific">Flavilitoribacter nigricans (strain ATCC 23147 / DSM 23189 / NBRC 102662 / NCIMB 1420 / SS-2)</name>
    <name type="common">Lewinella nigricans</name>
    <dbReference type="NCBI Taxonomy" id="1122177"/>
    <lineage>
        <taxon>Bacteria</taxon>
        <taxon>Pseudomonadati</taxon>
        <taxon>Bacteroidota</taxon>
        <taxon>Saprospiria</taxon>
        <taxon>Saprospirales</taxon>
        <taxon>Lewinellaceae</taxon>
        <taxon>Flavilitoribacter</taxon>
    </lineage>
</organism>
<evidence type="ECO:0000256" key="3">
    <source>
        <dbReference type="ARBA" id="ARBA00023125"/>
    </source>
</evidence>
<name>A0A2D0NJ08_FLAN2</name>
<comment type="caution">
    <text evidence="5">The sequence shown here is derived from an EMBL/GenBank/DDBJ whole genome shotgun (WGS) entry which is preliminary data.</text>
</comment>
<keyword evidence="3" id="KW-0238">DNA-binding</keyword>